<accession>A0A833N430</accession>
<dbReference type="Pfam" id="PF09250">
    <property type="entry name" value="Prim-Pol"/>
    <property type="match status" value="1"/>
</dbReference>
<feature type="domain" description="SF3 helicase" evidence="6">
    <location>
        <begin position="465"/>
        <end position="620"/>
    </location>
</feature>
<dbReference type="InterPro" id="IPR015330">
    <property type="entry name" value="DNA_primase/pol_bifunc_N"/>
</dbReference>
<dbReference type="GO" id="GO:0005524">
    <property type="term" value="F:ATP binding"/>
    <property type="evidence" value="ECO:0007669"/>
    <property type="project" value="UniProtKB-KW"/>
</dbReference>
<protein>
    <recommendedName>
        <fullName evidence="6">SF3 helicase domain-containing protein</fullName>
    </recommendedName>
</protein>
<dbReference type="Pfam" id="PF08706">
    <property type="entry name" value="D5_N"/>
    <property type="match status" value="1"/>
</dbReference>
<evidence type="ECO:0000313" key="8">
    <source>
        <dbReference type="Proteomes" id="UP000469949"/>
    </source>
</evidence>
<dbReference type="EMBL" id="WEKV01000008">
    <property type="protein sequence ID" value="KAB7786370.1"/>
    <property type="molecule type" value="Genomic_DNA"/>
</dbReference>
<dbReference type="SMART" id="SM00943">
    <property type="entry name" value="Prim-Pol"/>
    <property type="match status" value="1"/>
</dbReference>
<evidence type="ECO:0000256" key="1">
    <source>
        <dbReference type="ARBA" id="ARBA00022741"/>
    </source>
</evidence>
<proteinExistence type="predicted"/>
<reference evidence="7 8" key="1">
    <citation type="submission" date="2019-10" db="EMBL/GenBank/DDBJ databases">
        <title>Draft Genome Sequence of the Caffeine Degrading Methylotroph Methylorubrum populi PINKEL.</title>
        <authorList>
            <person name="Dawson S.C."/>
            <person name="Zhang X."/>
            <person name="Wright M.E."/>
            <person name="Sharma G."/>
            <person name="Langner J.T."/>
            <person name="Ditty J.L."/>
            <person name="Subuyuj G.A."/>
        </authorList>
    </citation>
    <scope>NUCLEOTIDE SEQUENCE [LARGE SCALE GENOMIC DNA]</scope>
    <source>
        <strain evidence="7 8">Pinkel</strain>
    </source>
</reference>
<dbReference type="SMART" id="SM00885">
    <property type="entry name" value="D5_N"/>
    <property type="match status" value="1"/>
</dbReference>
<comment type="caution">
    <text evidence="7">The sequence shown here is derived from an EMBL/GenBank/DDBJ whole genome shotgun (WGS) entry which is preliminary data.</text>
</comment>
<dbReference type="InterPro" id="IPR014818">
    <property type="entry name" value="Phage/plasmid_primase_P4_C"/>
</dbReference>
<dbReference type="SUPFAM" id="SSF52540">
    <property type="entry name" value="P-loop containing nucleoside triphosphate hydrolases"/>
    <property type="match status" value="1"/>
</dbReference>
<dbReference type="AlphaFoldDB" id="A0A833N430"/>
<dbReference type="InterPro" id="IPR045455">
    <property type="entry name" value="NrS-1_pol-like_helicase"/>
</dbReference>
<evidence type="ECO:0000259" key="6">
    <source>
        <dbReference type="PROSITE" id="PS51206"/>
    </source>
</evidence>
<dbReference type="SMART" id="SM00942">
    <property type="entry name" value="PriCT_1"/>
    <property type="match status" value="1"/>
</dbReference>
<evidence type="ECO:0000256" key="3">
    <source>
        <dbReference type="ARBA" id="ARBA00022806"/>
    </source>
</evidence>
<dbReference type="PANTHER" id="PTHR35372:SF2">
    <property type="entry name" value="SF3 HELICASE DOMAIN-CONTAINING PROTEIN"/>
    <property type="match status" value="1"/>
</dbReference>
<dbReference type="InterPro" id="IPR014015">
    <property type="entry name" value="Helicase_SF3_DNA-vir"/>
</dbReference>
<dbReference type="InterPro" id="IPR006500">
    <property type="entry name" value="Helicase_put_C_phage/plasmid"/>
</dbReference>
<organism evidence="7 8">
    <name type="scientific">Methylorubrum populi</name>
    <dbReference type="NCBI Taxonomy" id="223967"/>
    <lineage>
        <taxon>Bacteria</taxon>
        <taxon>Pseudomonadati</taxon>
        <taxon>Pseudomonadota</taxon>
        <taxon>Alphaproteobacteria</taxon>
        <taxon>Hyphomicrobiales</taxon>
        <taxon>Methylobacteriaceae</taxon>
        <taxon>Methylorubrum</taxon>
    </lineage>
</organism>
<dbReference type="InterPro" id="IPR051620">
    <property type="entry name" value="ORF904-like_C"/>
</dbReference>
<feature type="compositionally biased region" description="Basic and acidic residues" evidence="5">
    <location>
        <begin position="227"/>
        <end position="252"/>
    </location>
</feature>
<keyword evidence="4" id="KW-0067">ATP-binding</keyword>
<evidence type="ECO:0000256" key="5">
    <source>
        <dbReference type="SAM" id="MobiDB-lite"/>
    </source>
</evidence>
<dbReference type="PROSITE" id="PS51206">
    <property type="entry name" value="SF3_HELICASE_1"/>
    <property type="match status" value="1"/>
</dbReference>
<dbReference type="Pfam" id="PF08708">
    <property type="entry name" value="PriCT_1"/>
    <property type="match status" value="1"/>
</dbReference>
<dbReference type="CDD" id="cd04859">
    <property type="entry name" value="Prim_Pol"/>
    <property type="match status" value="1"/>
</dbReference>
<evidence type="ECO:0000313" key="7">
    <source>
        <dbReference type="EMBL" id="KAB7786370.1"/>
    </source>
</evidence>
<evidence type="ECO:0000256" key="4">
    <source>
        <dbReference type="ARBA" id="ARBA00022840"/>
    </source>
</evidence>
<dbReference type="InterPro" id="IPR014820">
    <property type="entry name" value="PriCT_1"/>
</dbReference>
<dbReference type="NCBIfam" id="TIGR01613">
    <property type="entry name" value="primase_Cterm"/>
    <property type="match status" value="1"/>
</dbReference>
<dbReference type="InterPro" id="IPR027417">
    <property type="entry name" value="P-loop_NTPase"/>
</dbReference>
<keyword evidence="2" id="KW-0378">Hydrolase</keyword>
<gene>
    <name evidence="7" type="ORF">F8B43_1771</name>
</gene>
<dbReference type="SUPFAM" id="SSF56747">
    <property type="entry name" value="Prim-pol domain"/>
    <property type="match status" value="1"/>
</dbReference>
<keyword evidence="1" id="KW-0547">Nucleotide-binding</keyword>
<dbReference type="Gene3D" id="3.40.50.300">
    <property type="entry name" value="P-loop containing nucleotide triphosphate hydrolases"/>
    <property type="match status" value="1"/>
</dbReference>
<feature type="region of interest" description="Disordered" evidence="5">
    <location>
        <begin position="227"/>
        <end position="261"/>
    </location>
</feature>
<dbReference type="GO" id="GO:0016787">
    <property type="term" value="F:hydrolase activity"/>
    <property type="evidence" value="ECO:0007669"/>
    <property type="project" value="UniProtKB-KW"/>
</dbReference>
<dbReference type="Pfam" id="PF19263">
    <property type="entry name" value="DUF5906"/>
    <property type="match status" value="1"/>
</dbReference>
<evidence type="ECO:0000256" key="2">
    <source>
        <dbReference type="ARBA" id="ARBA00022801"/>
    </source>
</evidence>
<dbReference type="GO" id="GO:0004386">
    <property type="term" value="F:helicase activity"/>
    <property type="evidence" value="ECO:0007669"/>
    <property type="project" value="UniProtKB-KW"/>
</dbReference>
<sequence>MSEQHRPRSKAESILPALRARWATRRRRPRIPRDEALTRKLDAAADLIRRGIKLVVLHGTTLDGCTCEKGAGCSRPGKHPATPRGVHDATGDLSVIREALRVRSGLNLAVATGRTSGVVVLDLDRRSGGEASLAALEAALGPLPPTWMVITGNGAHLYFAYPNGIDLPTRHGRELGGGLDFQSDGAYAVTATSRHENGARYYWPRGHRPGDLPLAELPSAWVERLQSPERARPSIERSSGDSAPRRVKEGGRNNHLTKVGGHLRNAGQTGDALAAALAAINHATCEPPLPDEDVVAIAASLSRYNQNGHDGDEAEALVQAVLDEHFAGGEHLLYARDGRFWSYTGTHWQPLAGPALENLILRTLRLRPKSRLATTSLIKQAVTLLEAERSDNDDSLGFSSPPRPVINCRNGELWLDALGRVEHRPHDPRSYLRHCLDVDYDPDATCPRFDAALAEIFSRAEPIEGMVRHWWELMGYLIQPRRDIALIVIGEGEGSNGKTKLVETIQRLLGAGLVSAMRIQDLDRSRFATSDLVGKLMLVDDDVRAAVRLPDGELKKISEEKTITGERKNGPTFTFTVRTVPILLCNNPASVADLSHGMRRRLMVIPFERTFEEHEIDRGLFPAIWGEELPGVLNGALAGLGRLAERGWRFHKPAAVEAAEARWLGRANPVAAFVEERCRDGGSTPTTILYQAYLDWCTANSVTFRQQRKAFKGNLEHLGYASGRSSKSRLTVGLSLR</sequence>
<dbReference type="Proteomes" id="UP000469949">
    <property type="component" value="Unassembled WGS sequence"/>
</dbReference>
<dbReference type="Pfam" id="PF03288">
    <property type="entry name" value="Pox_D5"/>
    <property type="match status" value="1"/>
</dbReference>
<dbReference type="InterPro" id="IPR004968">
    <property type="entry name" value="DNA_primase/NTPase_C"/>
</dbReference>
<name>A0A833N430_9HYPH</name>
<dbReference type="PANTHER" id="PTHR35372">
    <property type="entry name" value="ATP BINDING PROTEIN-RELATED"/>
    <property type="match status" value="1"/>
</dbReference>
<keyword evidence="3" id="KW-0347">Helicase</keyword>